<dbReference type="Proteomes" id="UP000813444">
    <property type="component" value="Unassembled WGS sequence"/>
</dbReference>
<name>A0A8K0SY83_9HYPO</name>
<sequence>MLPTLVRRFGKAAGDAAGKKVTPLTFATNTFRTRKVWPPDFKELSPQQQLRFEKKYKRRIVLATRAPFWNKCVRIAQLVTMTAAMVWLLFYSEFEWWGQKYKASDEIRKHARTLFGALNPDTRFDRRDDVLEAAIGKKLERPEPK</sequence>
<dbReference type="EMBL" id="JAGPNK010000006">
    <property type="protein sequence ID" value="KAH7320130.1"/>
    <property type="molecule type" value="Genomic_DNA"/>
</dbReference>
<dbReference type="AlphaFoldDB" id="A0A8K0SY83"/>
<evidence type="ECO:0000313" key="1">
    <source>
        <dbReference type="EMBL" id="KAH7320130.1"/>
    </source>
</evidence>
<gene>
    <name evidence="1" type="ORF">B0I35DRAFT_478412</name>
</gene>
<dbReference type="OrthoDB" id="5278907at2759"/>
<comment type="caution">
    <text evidence="1">The sequence shown here is derived from an EMBL/GenBank/DDBJ whole genome shotgun (WGS) entry which is preliminary data.</text>
</comment>
<protein>
    <submittedName>
        <fullName evidence="1">Uncharacterized protein</fullName>
    </submittedName>
</protein>
<evidence type="ECO:0000313" key="2">
    <source>
        <dbReference type="Proteomes" id="UP000813444"/>
    </source>
</evidence>
<keyword evidence="2" id="KW-1185">Reference proteome</keyword>
<accession>A0A8K0SY83</accession>
<reference evidence="1" key="1">
    <citation type="journal article" date="2021" name="Nat. Commun.">
        <title>Genetic determinants of endophytism in the Arabidopsis root mycobiome.</title>
        <authorList>
            <person name="Mesny F."/>
            <person name="Miyauchi S."/>
            <person name="Thiergart T."/>
            <person name="Pickel B."/>
            <person name="Atanasova L."/>
            <person name="Karlsson M."/>
            <person name="Huettel B."/>
            <person name="Barry K.W."/>
            <person name="Haridas S."/>
            <person name="Chen C."/>
            <person name="Bauer D."/>
            <person name="Andreopoulos W."/>
            <person name="Pangilinan J."/>
            <person name="LaButti K."/>
            <person name="Riley R."/>
            <person name="Lipzen A."/>
            <person name="Clum A."/>
            <person name="Drula E."/>
            <person name="Henrissat B."/>
            <person name="Kohler A."/>
            <person name="Grigoriev I.V."/>
            <person name="Martin F.M."/>
            <person name="Hacquard S."/>
        </authorList>
    </citation>
    <scope>NUCLEOTIDE SEQUENCE</scope>
    <source>
        <strain evidence="1">MPI-CAGE-CH-0235</strain>
    </source>
</reference>
<organism evidence="1 2">
    <name type="scientific">Stachybotrys elegans</name>
    <dbReference type="NCBI Taxonomy" id="80388"/>
    <lineage>
        <taxon>Eukaryota</taxon>
        <taxon>Fungi</taxon>
        <taxon>Dikarya</taxon>
        <taxon>Ascomycota</taxon>
        <taxon>Pezizomycotina</taxon>
        <taxon>Sordariomycetes</taxon>
        <taxon>Hypocreomycetidae</taxon>
        <taxon>Hypocreales</taxon>
        <taxon>Stachybotryaceae</taxon>
        <taxon>Stachybotrys</taxon>
    </lineage>
</organism>
<proteinExistence type="predicted"/>